<dbReference type="EC" id="2.3.1.51" evidence="4"/>
<name>A0A1W1D2R1_9ZZZZ</name>
<evidence type="ECO:0000259" key="3">
    <source>
        <dbReference type="SMART" id="SM00563"/>
    </source>
</evidence>
<dbReference type="SMART" id="SM00563">
    <property type="entry name" value="PlsC"/>
    <property type="match status" value="1"/>
</dbReference>
<organism evidence="4">
    <name type="scientific">hydrothermal vent metagenome</name>
    <dbReference type="NCBI Taxonomy" id="652676"/>
    <lineage>
        <taxon>unclassified sequences</taxon>
        <taxon>metagenomes</taxon>
        <taxon>ecological metagenomes</taxon>
    </lineage>
</organism>
<accession>A0A1W1D2R1</accession>
<feature type="domain" description="Phospholipid/glycerol acyltransferase" evidence="3">
    <location>
        <begin position="71"/>
        <end position="190"/>
    </location>
</feature>
<dbReference type="InterPro" id="IPR002123">
    <property type="entry name" value="Plipid/glycerol_acylTrfase"/>
</dbReference>
<dbReference type="Pfam" id="PF01553">
    <property type="entry name" value="Acyltransferase"/>
    <property type="match status" value="1"/>
</dbReference>
<dbReference type="CDD" id="cd07989">
    <property type="entry name" value="LPLAT_AGPAT-like"/>
    <property type="match status" value="1"/>
</dbReference>
<proteinExistence type="predicted"/>
<dbReference type="GO" id="GO:0006654">
    <property type="term" value="P:phosphatidic acid biosynthetic process"/>
    <property type="evidence" value="ECO:0007669"/>
    <property type="project" value="TreeGrafter"/>
</dbReference>
<reference evidence="4" key="1">
    <citation type="submission" date="2016-10" db="EMBL/GenBank/DDBJ databases">
        <authorList>
            <person name="de Groot N.N."/>
        </authorList>
    </citation>
    <scope>NUCLEOTIDE SEQUENCE</scope>
</reference>
<dbReference type="PANTHER" id="PTHR10434:SF66">
    <property type="entry name" value="PHOSPHOLIPID_GLYCEROL ACYLTRANSFERASE DOMAIN-CONTAINING PROTEIN"/>
    <property type="match status" value="1"/>
</dbReference>
<keyword evidence="2 4" id="KW-0012">Acyltransferase</keyword>
<evidence type="ECO:0000313" key="4">
    <source>
        <dbReference type="EMBL" id="SFV74742.1"/>
    </source>
</evidence>
<sequence>MLKGSIRIFNLGKLGVRYIGIFKKTYFHPFISLKQAYRQLSIDRQNYSNSILKYLNIEVEIIGELPQENKILYAMNHRSLLDILVMENIFSRFNKSGVWIAKQELFDDPIYGKFFQYSGCMSVDVENGTGMLRFFKQIKKVLQKVDDLNVFIFPEGGRYKGQGINRFQSGAVKIAKANKLKIVPVYIKEELEKVFAQAPYKETKIIHVYIGDILKDNNQLEKEYKELMNKTI</sequence>
<dbReference type="PANTHER" id="PTHR10434">
    <property type="entry name" value="1-ACYL-SN-GLYCEROL-3-PHOSPHATE ACYLTRANSFERASE"/>
    <property type="match status" value="1"/>
</dbReference>
<dbReference type="EMBL" id="FPHP01000003">
    <property type="protein sequence ID" value="SFV74742.1"/>
    <property type="molecule type" value="Genomic_DNA"/>
</dbReference>
<evidence type="ECO:0000256" key="1">
    <source>
        <dbReference type="ARBA" id="ARBA00022679"/>
    </source>
</evidence>
<protein>
    <submittedName>
        <fullName evidence="4">1-acyl-sn-glycerol-3-phosphate acyltransferase</fullName>
        <ecNumber evidence="4">2.3.1.51</ecNumber>
    </submittedName>
</protein>
<keyword evidence="1 4" id="KW-0808">Transferase</keyword>
<dbReference type="GO" id="GO:0003841">
    <property type="term" value="F:1-acylglycerol-3-phosphate O-acyltransferase activity"/>
    <property type="evidence" value="ECO:0007669"/>
    <property type="project" value="UniProtKB-EC"/>
</dbReference>
<dbReference type="SUPFAM" id="SSF69593">
    <property type="entry name" value="Glycerol-3-phosphate (1)-acyltransferase"/>
    <property type="match status" value="1"/>
</dbReference>
<gene>
    <name evidence="4" type="ORF">MNB_SM-3-1457</name>
</gene>
<dbReference type="AlphaFoldDB" id="A0A1W1D2R1"/>
<evidence type="ECO:0000256" key="2">
    <source>
        <dbReference type="ARBA" id="ARBA00023315"/>
    </source>
</evidence>